<evidence type="ECO:0000259" key="10">
    <source>
        <dbReference type="PROSITE" id="PS50011"/>
    </source>
</evidence>
<comment type="similarity">
    <text evidence="1">Belongs to the protein kinase superfamily. STE Ser/Thr protein kinase family. STE20 subfamily.</text>
</comment>
<name>A0A8K1CHK5_PYTOL</name>
<evidence type="ECO:0000256" key="1">
    <source>
        <dbReference type="ARBA" id="ARBA00008874"/>
    </source>
</evidence>
<comment type="catalytic activity">
    <reaction evidence="8">
        <text>L-seryl-[protein] + ATP = O-phospho-L-seryl-[protein] + ADP + H(+)</text>
        <dbReference type="Rhea" id="RHEA:17989"/>
        <dbReference type="Rhea" id="RHEA-COMP:9863"/>
        <dbReference type="Rhea" id="RHEA-COMP:11604"/>
        <dbReference type="ChEBI" id="CHEBI:15378"/>
        <dbReference type="ChEBI" id="CHEBI:29999"/>
        <dbReference type="ChEBI" id="CHEBI:30616"/>
        <dbReference type="ChEBI" id="CHEBI:83421"/>
        <dbReference type="ChEBI" id="CHEBI:456216"/>
        <dbReference type="EC" id="2.7.11.1"/>
    </reaction>
</comment>
<evidence type="ECO:0000256" key="5">
    <source>
        <dbReference type="ARBA" id="ARBA00022777"/>
    </source>
</evidence>
<dbReference type="GO" id="GO:0005737">
    <property type="term" value="C:cytoplasm"/>
    <property type="evidence" value="ECO:0007669"/>
    <property type="project" value="TreeGrafter"/>
</dbReference>
<dbReference type="PROSITE" id="PS50011">
    <property type="entry name" value="PROTEIN_KINASE_DOM"/>
    <property type="match status" value="1"/>
</dbReference>
<evidence type="ECO:0000256" key="6">
    <source>
        <dbReference type="ARBA" id="ARBA00022840"/>
    </source>
</evidence>
<dbReference type="GO" id="GO:0005524">
    <property type="term" value="F:ATP binding"/>
    <property type="evidence" value="ECO:0007669"/>
    <property type="project" value="UniProtKB-KW"/>
</dbReference>
<dbReference type="GO" id="GO:0004674">
    <property type="term" value="F:protein serine/threonine kinase activity"/>
    <property type="evidence" value="ECO:0007669"/>
    <property type="project" value="UniProtKB-KW"/>
</dbReference>
<dbReference type="InterPro" id="IPR050629">
    <property type="entry name" value="STE20/SPS1-PAK"/>
</dbReference>
<evidence type="ECO:0000256" key="9">
    <source>
        <dbReference type="SAM" id="MobiDB-lite"/>
    </source>
</evidence>
<comment type="caution">
    <text evidence="12">The sequence shown here is derived from an EMBL/GenBank/DDBJ whole genome shotgun (WGS) entry which is preliminary data.</text>
</comment>
<feature type="region of interest" description="Disordered" evidence="9">
    <location>
        <begin position="1099"/>
        <end position="1123"/>
    </location>
</feature>
<organism evidence="12 13">
    <name type="scientific">Pythium oligandrum</name>
    <name type="common">Mycoparasitic fungus</name>
    <dbReference type="NCBI Taxonomy" id="41045"/>
    <lineage>
        <taxon>Eukaryota</taxon>
        <taxon>Sar</taxon>
        <taxon>Stramenopiles</taxon>
        <taxon>Oomycota</taxon>
        <taxon>Peronosporomycetes</taxon>
        <taxon>Pythiales</taxon>
        <taxon>Pythiaceae</taxon>
        <taxon>Pythium</taxon>
    </lineage>
</organism>
<dbReference type="SMART" id="SM00220">
    <property type="entry name" value="S_TKc"/>
    <property type="match status" value="1"/>
</dbReference>
<feature type="compositionally biased region" description="Low complexity" evidence="9">
    <location>
        <begin position="499"/>
        <end position="518"/>
    </location>
</feature>
<sequence length="1212" mass="132967">MHVFSSRSRRFVGSPASIESMEEGTRPAPPPSKPVVSPRLVRKASCIPPALTPMIKSLGLEEEDPEDVFEIQSKEGAGAFGRVFRACYRGEPTRLVALKVIPVALEAGQRGEDIENVRREIQFLRECDHPNVVAFYGAYYKDSALWVAMEYCGGGSVGDVRRHRVLAEDEIAVILRGALHGLAYLHARKKIHRDIKGGNILLTSRGEVKIADFGVSAQLKDTMSRRGTFVGTPYWMSPEMIQDSEYDYKSDIWSLGITMIELADQTPPLFDEHPMRVLIQIPRNPSPLVKEPAKWSPLFTQFLRFCLKKDPMERPSATECLEHAFILGVAHVPFVFADRGKQQELVEATSEVRTETKRGEDHEEGGPLGDDVTLRVPPTRPRPVEAKTKALESVAENKLKIADATQATTEDVDTLVDAIIAATSSGSSASSSSSSDSDEEAEAVAEGFVFRQSMDEAKKEDAEADDDGFELASTVIHKIHAAANTRTISSTPSLRVTIPSSSSTSSSLMPSSSPSPLSRARKLPDHRFPSSPREYSSSRSADPSAPSNPLADIISSHDRVNMLLSSLSKSSVSTLRAQTPVAQPSVFASSDLATALSSLSPSSSVSASASHFIGSPFRVAHQVRVQYNTVDARFEGAPTTATWAPIHKQFGIALTQMRLRSNSTDHVPALLQMLRRELLRRDGLTCKYIYRVSADQSEVQYAKDAINRGAFDASSVTDPHIYASLVKHWLRDLPLPLLGNVTKQDLSSVLNWTQPLGETPVDTKTLINFAKPFGEIHDNVQMLLEKLPVPERSVLLWLVDHMLEVMHQRDVNGMTAQSQAVVMAPNVYRWASATPADAMMISQQVATLLRVLLAWRQRSCGGSLVSPERISGSESSTASSVTSSTTTIRAATVRQALKMSTSGLWTSSEVPSVQQRESTALTVLRRSIAIQDTKEQLESENGGDPPKALAEVIRDLVDKLWSELPSSLHLEDKPPILQTLFTTYQRDVFGLLGQHAKREADRSWATRALQRLEAGKTDEVPTIPLALRQFTRWIRAAQTIDAFISLLNQERIAKDKLDKLQARFPALQNTSVHVLDVDRFSKLVCGRGSALERQLARCTDEATSKMTSPDPESDSDPATTRGEELKRQVWLDGAAQLLHVRAQIDAKVGSTKTTTLLAEEMAEMGACDPAVGNLLMALSSGSCEAFGKSNQHYADEHNHLKAAIMTVLAANR</sequence>
<evidence type="ECO:0000256" key="4">
    <source>
        <dbReference type="ARBA" id="ARBA00022741"/>
    </source>
</evidence>
<dbReference type="EMBL" id="SPLM01000072">
    <property type="protein sequence ID" value="TMW63714.1"/>
    <property type="molecule type" value="Genomic_DNA"/>
</dbReference>
<dbReference type="PANTHER" id="PTHR48012">
    <property type="entry name" value="STERILE20-LIKE KINASE, ISOFORM B-RELATED"/>
    <property type="match status" value="1"/>
</dbReference>
<dbReference type="InterPro" id="IPR008936">
    <property type="entry name" value="Rho_GTPase_activation_prot"/>
</dbReference>
<evidence type="ECO:0000256" key="2">
    <source>
        <dbReference type="ARBA" id="ARBA00022527"/>
    </source>
</evidence>
<feature type="compositionally biased region" description="Basic and acidic residues" evidence="9">
    <location>
        <begin position="348"/>
        <end position="365"/>
    </location>
</feature>
<dbReference type="PROSITE" id="PS50238">
    <property type="entry name" value="RHOGAP"/>
    <property type="match status" value="1"/>
</dbReference>
<keyword evidence="5" id="KW-0418">Kinase</keyword>
<evidence type="ECO:0000256" key="8">
    <source>
        <dbReference type="ARBA" id="ARBA00048679"/>
    </source>
</evidence>
<dbReference type="Gene3D" id="1.10.510.10">
    <property type="entry name" value="Transferase(Phosphotransferase) domain 1"/>
    <property type="match status" value="1"/>
</dbReference>
<feature type="compositionally biased region" description="Low complexity" evidence="9">
    <location>
        <begin position="424"/>
        <end position="435"/>
    </location>
</feature>
<dbReference type="InterPro" id="IPR000198">
    <property type="entry name" value="RhoGAP_dom"/>
</dbReference>
<dbReference type="AlphaFoldDB" id="A0A8K1CHK5"/>
<proteinExistence type="inferred from homology"/>
<dbReference type="FunFam" id="1.10.510.10:FF:001091">
    <property type="entry name" value="STE family protein kinase"/>
    <property type="match status" value="1"/>
</dbReference>
<reference evidence="12" key="1">
    <citation type="submission" date="2019-03" db="EMBL/GenBank/DDBJ databases">
        <title>Long read genome sequence of the mycoparasitic Pythium oligandrum ATCC 38472 isolated from sugarbeet rhizosphere.</title>
        <authorList>
            <person name="Gaulin E."/>
        </authorList>
    </citation>
    <scope>NUCLEOTIDE SEQUENCE</scope>
    <source>
        <strain evidence="12">ATCC 38472_TT</strain>
    </source>
</reference>
<feature type="region of interest" description="Disordered" evidence="9">
    <location>
        <begin position="348"/>
        <end position="381"/>
    </location>
</feature>
<keyword evidence="13" id="KW-1185">Reference proteome</keyword>
<feature type="region of interest" description="Disordered" evidence="9">
    <location>
        <begin position="492"/>
        <end position="552"/>
    </location>
</feature>
<dbReference type="SUPFAM" id="SSF56112">
    <property type="entry name" value="Protein kinase-like (PK-like)"/>
    <property type="match status" value="1"/>
</dbReference>
<feature type="compositionally biased region" description="Low complexity" evidence="9">
    <location>
        <begin position="529"/>
        <end position="547"/>
    </location>
</feature>
<feature type="region of interest" description="Disordered" evidence="9">
    <location>
        <begin position="1"/>
        <end position="36"/>
    </location>
</feature>
<protein>
    <recommendedName>
        <fullName evidence="14">STE/STE20/MST protein kinase</fullName>
    </recommendedName>
</protein>
<evidence type="ECO:0000256" key="3">
    <source>
        <dbReference type="ARBA" id="ARBA00022679"/>
    </source>
</evidence>
<comment type="catalytic activity">
    <reaction evidence="7">
        <text>L-threonyl-[protein] + ATP = O-phospho-L-threonyl-[protein] + ADP + H(+)</text>
        <dbReference type="Rhea" id="RHEA:46608"/>
        <dbReference type="Rhea" id="RHEA-COMP:11060"/>
        <dbReference type="Rhea" id="RHEA-COMP:11605"/>
        <dbReference type="ChEBI" id="CHEBI:15378"/>
        <dbReference type="ChEBI" id="CHEBI:30013"/>
        <dbReference type="ChEBI" id="CHEBI:30616"/>
        <dbReference type="ChEBI" id="CHEBI:61977"/>
        <dbReference type="ChEBI" id="CHEBI:456216"/>
        <dbReference type="EC" id="2.7.11.1"/>
    </reaction>
</comment>
<keyword evidence="2" id="KW-0723">Serine/threonine-protein kinase</keyword>
<dbReference type="Proteomes" id="UP000794436">
    <property type="component" value="Unassembled WGS sequence"/>
</dbReference>
<evidence type="ECO:0000259" key="11">
    <source>
        <dbReference type="PROSITE" id="PS50238"/>
    </source>
</evidence>
<evidence type="ECO:0000256" key="7">
    <source>
        <dbReference type="ARBA" id="ARBA00047899"/>
    </source>
</evidence>
<evidence type="ECO:0000313" key="12">
    <source>
        <dbReference type="EMBL" id="TMW63714.1"/>
    </source>
</evidence>
<keyword evidence="3" id="KW-0808">Transferase</keyword>
<dbReference type="Gene3D" id="1.10.555.10">
    <property type="entry name" value="Rho GTPase activation protein"/>
    <property type="match status" value="1"/>
</dbReference>
<accession>A0A8K1CHK5</accession>
<dbReference type="SUPFAM" id="SSF48350">
    <property type="entry name" value="GTPase activation domain, GAP"/>
    <property type="match status" value="1"/>
</dbReference>
<evidence type="ECO:0000313" key="13">
    <source>
        <dbReference type="Proteomes" id="UP000794436"/>
    </source>
</evidence>
<feature type="domain" description="Protein kinase" evidence="10">
    <location>
        <begin position="69"/>
        <end position="326"/>
    </location>
</feature>
<gene>
    <name evidence="12" type="ORF">Poli38472_002655</name>
</gene>
<dbReference type="InterPro" id="IPR000719">
    <property type="entry name" value="Prot_kinase_dom"/>
</dbReference>
<dbReference type="CDD" id="cd00159">
    <property type="entry name" value="RhoGAP"/>
    <property type="match status" value="1"/>
</dbReference>
<dbReference type="OrthoDB" id="8693905at2759"/>
<dbReference type="Pfam" id="PF00069">
    <property type="entry name" value="Pkinase"/>
    <property type="match status" value="1"/>
</dbReference>
<keyword evidence="6" id="KW-0067">ATP-binding</keyword>
<dbReference type="GO" id="GO:0007165">
    <property type="term" value="P:signal transduction"/>
    <property type="evidence" value="ECO:0007669"/>
    <property type="project" value="InterPro"/>
</dbReference>
<dbReference type="InterPro" id="IPR011009">
    <property type="entry name" value="Kinase-like_dom_sf"/>
</dbReference>
<dbReference type="Pfam" id="PF00620">
    <property type="entry name" value="RhoGAP"/>
    <property type="match status" value="1"/>
</dbReference>
<keyword evidence="4" id="KW-0547">Nucleotide-binding</keyword>
<dbReference type="PANTHER" id="PTHR48012:SF10">
    <property type="entry name" value="FI20177P1"/>
    <property type="match status" value="1"/>
</dbReference>
<evidence type="ECO:0008006" key="14">
    <source>
        <dbReference type="Google" id="ProtNLM"/>
    </source>
</evidence>
<feature type="region of interest" description="Disordered" evidence="9">
    <location>
        <begin position="424"/>
        <end position="443"/>
    </location>
</feature>
<dbReference type="SMART" id="SM00324">
    <property type="entry name" value="RhoGAP"/>
    <property type="match status" value="1"/>
</dbReference>
<feature type="domain" description="Rho-GAP" evidence="11">
    <location>
        <begin position="652"/>
        <end position="860"/>
    </location>
</feature>